<dbReference type="CDD" id="cd14978">
    <property type="entry name" value="7tmA_FMRFamide_R-like"/>
    <property type="match status" value="1"/>
</dbReference>
<dbReference type="InterPro" id="IPR019427">
    <property type="entry name" value="7TM_GPCR_serpentine_rcpt_Srw"/>
</dbReference>
<evidence type="ECO:0000256" key="2">
    <source>
        <dbReference type="ARBA" id="ARBA00022692"/>
    </source>
</evidence>
<evidence type="ECO:0000256" key="3">
    <source>
        <dbReference type="ARBA" id="ARBA00022989"/>
    </source>
</evidence>
<dbReference type="PRINTS" id="PR00237">
    <property type="entry name" value="GPCRRHODOPSN"/>
</dbReference>
<evidence type="ECO:0000256" key="5">
    <source>
        <dbReference type="SAM" id="Phobius"/>
    </source>
</evidence>
<evidence type="ECO:0000256" key="4">
    <source>
        <dbReference type="ARBA" id="ARBA00023136"/>
    </source>
</evidence>
<proteinExistence type="predicted"/>
<reference evidence="7" key="2">
    <citation type="journal article" date="2021" name="Genome Biol. Evol.">
        <title>Developing a high-quality reference genome for a parasitic bivalve with doubly uniparental inheritance (Bivalvia: Unionida).</title>
        <authorList>
            <person name="Smith C.H."/>
        </authorList>
    </citation>
    <scope>NUCLEOTIDE SEQUENCE</scope>
    <source>
        <strain evidence="7">CHS0354</strain>
        <tissue evidence="7">Mantle</tissue>
    </source>
</reference>
<evidence type="ECO:0000313" key="7">
    <source>
        <dbReference type="EMBL" id="KAK3577950.1"/>
    </source>
</evidence>
<feature type="transmembrane region" description="Helical" evidence="5">
    <location>
        <begin position="47"/>
        <end position="69"/>
    </location>
</feature>
<accession>A0AAE0VIH5</accession>
<dbReference type="GO" id="GO:0005886">
    <property type="term" value="C:plasma membrane"/>
    <property type="evidence" value="ECO:0007669"/>
    <property type="project" value="TreeGrafter"/>
</dbReference>
<feature type="transmembrane region" description="Helical" evidence="5">
    <location>
        <begin position="173"/>
        <end position="192"/>
    </location>
</feature>
<dbReference type="InterPro" id="IPR053219">
    <property type="entry name" value="GPCR_Dmsr-1"/>
</dbReference>
<keyword evidence="2 5" id="KW-0812">Transmembrane</keyword>
<dbReference type="PANTHER" id="PTHR46273">
    <property type="entry name" value="MYOSUPPRESSIN RECEPTOR 1, ISOFORM B-RELATED"/>
    <property type="match status" value="1"/>
</dbReference>
<sequence>MMADITTSTYIGNYSGFVGTTDANVLKIVDQQTYKSLEAFSITYAGIHGYISACVCILGIMSNIANIVVLTQPHMTTSSNVILTWLAVADLFTMIDYFPFSLQFYIFKPKDLTFPETREYGWICYLLFHANFSIAMHSIAIWLTIALAIFRFLYIIFPVRGSAYCSVKNAKKVILIIYVSAVIVCIPNYISYHYQEKIKNWTDAVSNITYNETIYDLKHRNEGPFRALFDMNYWLQSMLIKLIPCALLTVLTICLITGMQRAYIKRKALKSAGRKDDADKHHETARTTGMLLAVVILFLITELPQGILTMLMIFLPTIQKEVYNPLGDLLDIMALLNNSINFVLYCSMSKQFRDTFVQTFCKCFTKEKFRWMKLNLITMEKNGNSNNAHGPVTAV</sequence>
<dbReference type="SUPFAM" id="SSF81321">
    <property type="entry name" value="Family A G protein-coupled receptor-like"/>
    <property type="match status" value="1"/>
</dbReference>
<dbReference type="Pfam" id="PF10324">
    <property type="entry name" value="7TM_GPCR_Srw"/>
    <property type="match status" value="1"/>
</dbReference>
<dbReference type="Gene3D" id="1.20.1070.10">
    <property type="entry name" value="Rhodopsin 7-helix transmembrane proteins"/>
    <property type="match status" value="1"/>
</dbReference>
<comment type="caution">
    <text evidence="7">The sequence shown here is derived from an EMBL/GenBank/DDBJ whole genome shotgun (WGS) entry which is preliminary data.</text>
</comment>
<reference evidence="7" key="1">
    <citation type="journal article" date="2021" name="Genome Biol. Evol.">
        <title>A High-Quality Reference Genome for a Parasitic Bivalve with Doubly Uniparental Inheritance (Bivalvia: Unionida).</title>
        <authorList>
            <person name="Smith C.H."/>
        </authorList>
    </citation>
    <scope>NUCLEOTIDE SEQUENCE</scope>
    <source>
        <strain evidence="7">CHS0354</strain>
    </source>
</reference>
<feature type="transmembrane region" description="Helical" evidence="5">
    <location>
        <begin position="233"/>
        <end position="257"/>
    </location>
</feature>
<evidence type="ECO:0000313" key="8">
    <source>
        <dbReference type="Proteomes" id="UP001195483"/>
    </source>
</evidence>
<keyword evidence="3 5" id="KW-1133">Transmembrane helix</keyword>
<keyword evidence="8" id="KW-1185">Reference proteome</keyword>
<feature type="domain" description="G-protein coupled receptors family 1 profile" evidence="6">
    <location>
        <begin position="62"/>
        <end position="345"/>
    </location>
</feature>
<dbReference type="GO" id="GO:0008528">
    <property type="term" value="F:G protein-coupled peptide receptor activity"/>
    <property type="evidence" value="ECO:0007669"/>
    <property type="project" value="InterPro"/>
</dbReference>
<feature type="transmembrane region" description="Helical" evidence="5">
    <location>
        <begin position="120"/>
        <end position="153"/>
    </location>
</feature>
<comment type="subcellular location">
    <subcellularLocation>
        <location evidence="1">Membrane</location>
    </subcellularLocation>
</comment>
<protein>
    <recommendedName>
        <fullName evidence="6">G-protein coupled receptors family 1 profile domain-containing protein</fullName>
    </recommendedName>
</protein>
<keyword evidence="4 5" id="KW-0472">Membrane</keyword>
<gene>
    <name evidence="7" type="ORF">CHS0354_019104</name>
</gene>
<feature type="transmembrane region" description="Helical" evidence="5">
    <location>
        <begin position="290"/>
        <end position="314"/>
    </location>
</feature>
<evidence type="ECO:0000256" key="1">
    <source>
        <dbReference type="ARBA" id="ARBA00004370"/>
    </source>
</evidence>
<name>A0AAE0VIH5_9BIVA</name>
<dbReference type="Proteomes" id="UP001195483">
    <property type="component" value="Unassembled WGS sequence"/>
</dbReference>
<dbReference type="InterPro" id="IPR017452">
    <property type="entry name" value="GPCR_Rhodpsn_7TM"/>
</dbReference>
<reference evidence="7" key="3">
    <citation type="submission" date="2023-05" db="EMBL/GenBank/DDBJ databases">
        <authorList>
            <person name="Smith C.H."/>
        </authorList>
    </citation>
    <scope>NUCLEOTIDE SEQUENCE</scope>
    <source>
        <strain evidence="7">CHS0354</strain>
        <tissue evidence="7">Mantle</tissue>
    </source>
</reference>
<dbReference type="AlphaFoldDB" id="A0AAE0VIH5"/>
<evidence type="ECO:0000259" key="6">
    <source>
        <dbReference type="PROSITE" id="PS50262"/>
    </source>
</evidence>
<dbReference type="PROSITE" id="PS50262">
    <property type="entry name" value="G_PROTEIN_RECEP_F1_2"/>
    <property type="match status" value="1"/>
</dbReference>
<feature type="transmembrane region" description="Helical" evidence="5">
    <location>
        <begin position="326"/>
        <end position="346"/>
    </location>
</feature>
<dbReference type="PANTHER" id="PTHR46273:SF4">
    <property type="entry name" value="AT19640P"/>
    <property type="match status" value="1"/>
</dbReference>
<dbReference type="EMBL" id="JAEAOA010001185">
    <property type="protein sequence ID" value="KAK3577950.1"/>
    <property type="molecule type" value="Genomic_DNA"/>
</dbReference>
<dbReference type="InterPro" id="IPR000276">
    <property type="entry name" value="GPCR_Rhodpsn"/>
</dbReference>
<feature type="transmembrane region" description="Helical" evidence="5">
    <location>
        <begin position="81"/>
        <end position="100"/>
    </location>
</feature>
<organism evidence="7 8">
    <name type="scientific">Potamilus streckersoni</name>
    <dbReference type="NCBI Taxonomy" id="2493646"/>
    <lineage>
        <taxon>Eukaryota</taxon>
        <taxon>Metazoa</taxon>
        <taxon>Spiralia</taxon>
        <taxon>Lophotrochozoa</taxon>
        <taxon>Mollusca</taxon>
        <taxon>Bivalvia</taxon>
        <taxon>Autobranchia</taxon>
        <taxon>Heteroconchia</taxon>
        <taxon>Palaeoheterodonta</taxon>
        <taxon>Unionida</taxon>
        <taxon>Unionoidea</taxon>
        <taxon>Unionidae</taxon>
        <taxon>Ambleminae</taxon>
        <taxon>Lampsilini</taxon>
        <taxon>Potamilus</taxon>
    </lineage>
</organism>